<proteinExistence type="predicted"/>
<evidence type="ECO:0000256" key="2">
    <source>
        <dbReference type="ARBA" id="ARBA00022737"/>
    </source>
</evidence>
<keyword evidence="3" id="KW-0732">Signal</keyword>
<dbReference type="CDD" id="cd01448">
    <property type="entry name" value="TST_Repeat_1"/>
    <property type="match status" value="1"/>
</dbReference>
<name>A0A1X7AIM8_9GAMM</name>
<dbReference type="InterPro" id="IPR001763">
    <property type="entry name" value="Rhodanese-like_dom"/>
</dbReference>
<dbReference type="SUPFAM" id="SSF52821">
    <property type="entry name" value="Rhodanese/Cell cycle control phosphatase"/>
    <property type="match status" value="3"/>
</dbReference>
<sequence length="457" mass="50135">MKTLLSRLLPVLVFACSLAGPTVSAEESSMKTLDLSRVENLINAPDWVLVDARLSDAFNGWKLDGIARGGHLPGAVDFPANWLTVDDEAREQKLRAVLAGKGISTDKSVLLYDVNGKDARKVAEFLQTQGFHNLHYFNLKPWIDNPSLALVKWPGYQRVVPAEAVKAVLDGKQPESFENAGKVKILEASWGDEDESYSKGHIPTAVHVNTDLIEPMTTLLPPMWPLAEDSSLLKTAQSFGLTRDDTVIVTGEEPLAAYRVASILEYLGVKDVRILNGGTRAWERAGYALETQSHDPVPGKGFGADKPLRPEVIDTLPELQTKLTDKQHFTLVDNRTREEYLGESSGYSYHLKKGRIPGAVHGFAGEGNSYSMSHFRNIDGTMRNPREVLALWKAQNIDLNDALAFMCGSGWRAAEVYFYAEVAGLKNISIFSDGWIGWSNAGLPTLSGEPGQGNKKG</sequence>
<gene>
    <name evidence="5" type="primary">ynjE</name>
    <name evidence="5" type="ORF">EHSB41UT_01631</name>
</gene>
<dbReference type="EMBL" id="FWPT01000003">
    <property type="protein sequence ID" value="SMA43593.1"/>
    <property type="molecule type" value="Genomic_DNA"/>
</dbReference>
<dbReference type="Pfam" id="PF00581">
    <property type="entry name" value="Rhodanese"/>
    <property type="match status" value="3"/>
</dbReference>
<keyword evidence="6" id="KW-1185">Reference proteome</keyword>
<feature type="domain" description="Rhodanese" evidence="4">
    <location>
        <begin position="179"/>
        <end position="291"/>
    </location>
</feature>
<dbReference type="InterPro" id="IPR036873">
    <property type="entry name" value="Rhodanese-like_dom_sf"/>
</dbReference>
<accession>A0A1X7AIM8</accession>
<dbReference type="InterPro" id="IPR045078">
    <property type="entry name" value="TST/MPST-like"/>
</dbReference>
<dbReference type="Proteomes" id="UP000196573">
    <property type="component" value="Unassembled WGS sequence"/>
</dbReference>
<feature type="signal peptide" evidence="3">
    <location>
        <begin position="1"/>
        <end position="25"/>
    </location>
</feature>
<dbReference type="OrthoDB" id="9781034at2"/>
<dbReference type="EC" id="2.8.1.1" evidence="5"/>
<dbReference type="PANTHER" id="PTHR11364">
    <property type="entry name" value="THIOSULFATE SULFERTANSFERASE"/>
    <property type="match status" value="1"/>
</dbReference>
<dbReference type="CDD" id="cd01449">
    <property type="entry name" value="TST_Repeat_2"/>
    <property type="match status" value="1"/>
</dbReference>
<dbReference type="AlphaFoldDB" id="A0A1X7AIM8"/>
<dbReference type="PROSITE" id="PS50206">
    <property type="entry name" value="RHODANESE_3"/>
    <property type="match status" value="3"/>
</dbReference>
<dbReference type="Gene3D" id="3.40.250.10">
    <property type="entry name" value="Rhodanese-like domain"/>
    <property type="match status" value="3"/>
</dbReference>
<feature type="domain" description="Rhodanese" evidence="4">
    <location>
        <begin position="43"/>
        <end position="165"/>
    </location>
</feature>
<dbReference type="SMART" id="SM00450">
    <property type="entry name" value="RHOD"/>
    <property type="match status" value="3"/>
</dbReference>
<evidence type="ECO:0000313" key="6">
    <source>
        <dbReference type="Proteomes" id="UP000196573"/>
    </source>
</evidence>
<evidence type="ECO:0000256" key="3">
    <source>
        <dbReference type="SAM" id="SignalP"/>
    </source>
</evidence>
<keyword evidence="2" id="KW-0677">Repeat</keyword>
<dbReference type="GO" id="GO:0004792">
    <property type="term" value="F:thiosulfate-cyanide sulfurtransferase activity"/>
    <property type="evidence" value="ECO:0007669"/>
    <property type="project" value="UniProtKB-EC"/>
</dbReference>
<dbReference type="PANTHER" id="PTHR11364:SF27">
    <property type="entry name" value="SULFURTRANSFERASE"/>
    <property type="match status" value="1"/>
</dbReference>
<protein>
    <submittedName>
        <fullName evidence="5">Thiosulfate sulfurtransferase YnjE</fullName>
        <ecNumber evidence="5">2.8.1.1</ecNumber>
    </submittedName>
</protein>
<feature type="chain" id="PRO_5013253753" evidence="3">
    <location>
        <begin position="26"/>
        <end position="457"/>
    </location>
</feature>
<reference evidence="5 6" key="1">
    <citation type="submission" date="2017-03" db="EMBL/GenBank/DDBJ databases">
        <authorList>
            <person name="Afonso C.L."/>
            <person name="Miller P.J."/>
            <person name="Scott M.A."/>
            <person name="Spackman E."/>
            <person name="Goraichik I."/>
            <person name="Dimitrov K.M."/>
            <person name="Suarez D.L."/>
            <person name="Swayne D.E."/>
        </authorList>
    </citation>
    <scope>NUCLEOTIDE SEQUENCE [LARGE SCALE GENOMIC DNA]</scope>
    <source>
        <strain evidence="5">SB41UT1</strain>
    </source>
</reference>
<evidence type="ECO:0000256" key="1">
    <source>
        <dbReference type="ARBA" id="ARBA00022679"/>
    </source>
</evidence>
<keyword evidence="1 5" id="KW-0808">Transferase</keyword>
<evidence type="ECO:0000259" key="4">
    <source>
        <dbReference type="PROSITE" id="PS50206"/>
    </source>
</evidence>
<feature type="domain" description="Rhodanese" evidence="4">
    <location>
        <begin position="325"/>
        <end position="447"/>
    </location>
</feature>
<organism evidence="5 6">
    <name type="scientific">Parendozoicomonas haliclonae</name>
    <dbReference type="NCBI Taxonomy" id="1960125"/>
    <lineage>
        <taxon>Bacteria</taxon>
        <taxon>Pseudomonadati</taxon>
        <taxon>Pseudomonadota</taxon>
        <taxon>Gammaproteobacteria</taxon>
        <taxon>Oceanospirillales</taxon>
        <taxon>Endozoicomonadaceae</taxon>
        <taxon>Parendozoicomonas</taxon>
    </lineage>
</organism>
<evidence type="ECO:0000313" key="5">
    <source>
        <dbReference type="EMBL" id="SMA43593.1"/>
    </source>
</evidence>